<dbReference type="GO" id="GO:0016491">
    <property type="term" value="F:oxidoreductase activity"/>
    <property type="evidence" value="ECO:0007669"/>
    <property type="project" value="InterPro"/>
</dbReference>
<keyword evidence="3" id="KW-0004">4Fe-4S</keyword>
<evidence type="ECO:0000256" key="7">
    <source>
        <dbReference type="ARBA" id="ARBA00023014"/>
    </source>
</evidence>
<evidence type="ECO:0000313" key="12">
    <source>
        <dbReference type="EMBL" id="VDP93912.1"/>
    </source>
</evidence>
<dbReference type="GO" id="GO:0046872">
    <property type="term" value="F:metal ion binding"/>
    <property type="evidence" value="ECO:0007669"/>
    <property type="project" value="UniProtKB-KW"/>
</dbReference>
<comment type="similarity">
    <text evidence="2">Belongs to the complex I 75 kDa subunit family.</text>
</comment>
<feature type="domain" description="NADH-ubiquinone oxidoreductase ferredoxin-like" evidence="10">
    <location>
        <begin position="19"/>
        <end position="85"/>
    </location>
</feature>
<dbReference type="Pfam" id="PF22151">
    <property type="entry name" value="Fer4_NDSU1"/>
    <property type="match status" value="1"/>
</dbReference>
<keyword evidence="5" id="KW-1278">Translocase</keyword>
<name>A0A183BBQ5_9TREM</name>
<evidence type="ECO:0000313" key="14">
    <source>
        <dbReference type="WBParaSite" id="ECPE_0001668301-mRNA-1"/>
    </source>
</evidence>
<comment type="cofactor">
    <cofactor evidence="9">
        <name>[2Fe-2S] cluster</name>
        <dbReference type="ChEBI" id="CHEBI:190135"/>
    </cofactor>
</comment>
<keyword evidence="7" id="KW-0411">Iron-sulfur</keyword>
<evidence type="ECO:0000259" key="11">
    <source>
        <dbReference type="Pfam" id="PF22151"/>
    </source>
</evidence>
<accession>A0A183BBQ5</accession>
<dbReference type="SUPFAM" id="SSF53706">
    <property type="entry name" value="Formate dehydrogenase/DMSO reductase, domains 1-3"/>
    <property type="match status" value="1"/>
</dbReference>
<dbReference type="InterPro" id="IPR054351">
    <property type="entry name" value="NADH_UbQ_OxRdtase_ferredoxin"/>
</dbReference>
<dbReference type="Proteomes" id="UP000272942">
    <property type="component" value="Unassembled WGS sequence"/>
</dbReference>
<keyword evidence="13" id="KW-1185">Reference proteome</keyword>
<dbReference type="GO" id="GO:0016020">
    <property type="term" value="C:membrane"/>
    <property type="evidence" value="ECO:0007669"/>
    <property type="project" value="InterPro"/>
</dbReference>
<evidence type="ECO:0000256" key="1">
    <source>
        <dbReference type="ARBA" id="ARBA00001966"/>
    </source>
</evidence>
<keyword evidence="6" id="KW-0408">Iron</keyword>
<protein>
    <submittedName>
        <fullName evidence="14">4Fe-4S Mo/W bis-MGD-type domain-containing protein</fullName>
    </submittedName>
</protein>
<evidence type="ECO:0000256" key="9">
    <source>
        <dbReference type="ARBA" id="ARBA00034078"/>
    </source>
</evidence>
<organism evidence="14">
    <name type="scientific">Echinostoma caproni</name>
    <dbReference type="NCBI Taxonomy" id="27848"/>
    <lineage>
        <taxon>Eukaryota</taxon>
        <taxon>Metazoa</taxon>
        <taxon>Spiralia</taxon>
        <taxon>Lophotrochozoa</taxon>
        <taxon>Platyhelminthes</taxon>
        <taxon>Trematoda</taxon>
        <taxon>Digenea</taxon>
        <taxon>Plagiorchiida</taxon>
        <taxon>Echinostomata</taxon>
        <taxon>Echinostomatoidea</taxon>
        <taxon>Echinostomatidae</taxon>
        <taxon>Echinostoma</taxon>
    </lineage>
</organism>
<dbReference type="PROSITE" id="PS00643">
    <property type="entry name" value="COMPLEX1_75K_3"/>
    <property type="match status" value="1"/>
</dbReference>
<evidence type="ECO:0000256" key="4">
    <source>
        <dbReference type="ARBA" id="ARBA00022723"/>
    </source>
</evidence>
<dbReference type="WBParaSite" id="ECPE_0001668301-mRNA-1">
    <property type="protein sequence ID" value="ECPE_0001668301-mRNA-1"/>
    <property type="gene ID" value="ECPE_0001668301"/>
</dbReference>
<dbReference type="Gene3D" id="3.30.70.20">
    <property type="match status" value="1"/>
</dbReference>
<keyword evidence="4" id="KW-0479">Metal-binding</keyword>
<comment type="cofactor">
    <cofactor evidence="1">
        <name>[4Fe-4S] cluster</name>
        <dbReference type="ChEBI" id="CHEBI:49883"/>
    </cofactor>
</comment>
<dbReference type="InterPro" id="IPR006963">
    <property type="entry name" value="Mopterin_OxRdtase_4Fe-4S_dom"/>
</dbReference>
<sequence length="156" mass="17370">MEPVHPPTGDRAVEDKNLGPLIKTVMTRCIHCTRCVRFANEVAGIPDLGTTGRGNGLQIGTYIDKPFFSELSGNVIDLCPVGALTSKPYAFTARPWETRRIESIDVMDAIGTNIVISMRTNEVLRIIPRLNEVCHMFPLTRILCYSAIRWMVSGNH</sequence>
<dbReference type="GO" id="GO:0051539">
    <property type="term" value="F:4 iron, 4 sulfur cluster binding"/>
    <property type="evidence" value="ECO:0007669"/>
    <property type="project" value="UniProtKB-KW"/>
</dbReference>
<evidence type="ECO:0000313" key="13">
    <source>
        <dbReference type="Proteomes" id="UP000272942"/>
    </source>
</evidence>
<keyword evidence="8" id="KW-0520">NAD</keyword>
<feature type="domain" description="4Fe-4S Mo/W bis-MGD-type" evidence="11">
    <location>
        <begin position="98"/>
        <end position="132"/>
    </location>
</feature>
<evidence type="ECO:0000256" key="8">
    <source>
        <dbReference type="ARBA" id="ARBA00023027"/>
    </source>
</evidence>
<dbReference type="InterPro" id="IPR000283">
    <property type="entry name" value="NADH_UbQ_OxRdtase_75kDa_su_CS"/>
</dbReference>
<dbReference type="GO" id="GO:0042773">
    <property type="term" value="P:ATP synthesis coupled electron transport"/>
    <property type="evidence" value="ECO:0007669"/>
    <property type="project" value="InterPro"/>
</dbReference>
<dbReference type="PANTHER" id="PTHR11615">
    <property type="entry name" value="NITRATE, FORMATE, IRON DEHYDROGENASE"/>
    <property type="match status" value="1"/>
</dbReference>
<evidence type="ECO:0000256" key="3">
    <source>
        <dbReference type="ARBA" id="ARBA00022485"/>
    </source>
</evidence>
<dbReference type="Pfam" id="PF22117">
    <property type="entry name" value="Fer4_Nqo3"/>
    <property type="match status" value="1"/>
</dbReference>
<gene>
    <name evidence="12" type="ORF">ECPE_LOCUS16640</name>
</gene>
<dbReference type="SUPFAM" id="SSF54862">
    <property type="entry name" value="4Fe-4S ferredoxins"/>
    <property type="match status" value="1"/>
</dbReference>
<dbReference type="FunFam" id="3.30.70.20:FF:000002">
    <property type="entry name" value="NADH-ubiquinone oxidoreductase 75 kDa subunit"/>
    <property type="match status" value="1"/>
</dbReference>
<evidence type="ECO:0000259" key="10">
    <source>
        <dbReference type="Pfam" id="PF22117"/>
    </source>
</evidence>
<evidence type="ECO:0000256" key="5">
    <source>
        <dbReference type="ARBA" id="ARBA00022967"/>
    </source>
</evidence>
<dbReference type="AlphaFoldDB" id="A0A183BBQ5"/>
<evidence type="ECO:0000256" key="6">
    <source>
        <dbReference type="ARBA" id="ARBA00023004"/>
    </source>
</evidence>
<reference evidence="14" key="1">
    <citation type="submission" date="2016-06" db="UniProtKB">
        <authorList>
            <consortium name="WormBaseParasite"/>
        </authorList>
    </citation>
    <scope>IDENTIFICATION</scope>
</reference>
<dbReference type="EMBL" id="UZAN01065205">
    <property type="protein sequence ID" value="VDP93912.1"/>
    <property type="molecule type" value="Genomic_DNA"/>
</dbReference>
<evidence type="ECO:0000256" key="2">
    <source>
        <dbReference type="ARBA" id="ARBA00005404"/>
    </source>
</evidence>
<dbReference type="OrthoDB" id="10249365at2759"/>
<reference evidence="12 13" key="2">
    <citation type="submission" date="2018-11" db="EMBL/GenBank/DDBJ databases">
        <authorList>
            <consortium name="Pathogen Informatics"/>
        </authorList>
    </citation>
    <scope>NUCLEOTIDE SEQUENCE [LARGE SCALE GENOMIC DNA]</scope>
    <source>
        <strain evidence="12 13">Egypt</strain>
    </source>
</reference>
<proteinExistence type="inferred from homology"/>
<dbReference type="GO" id="GO:0008137">
    <property type="term" value="F:NADH dehydrogenase (ubiquinone) activity"/>
    <property type="evidence" value="ECO:0007669"/>
    <property type="project" value="InterPro"/>
</dbReference>
<dbReference type="InterPro" id="IPR050340">
    <property type="entry name" value="Cytosolic_Fe-S_CAF"/>
</dbReference>